<proteinExistence type="predicted"/>
<gene>
    <name evidence="1" type="ORF">DERYTH_LOCUS27683</name>
</gene>
<evidence type="ECO:0000313" key="1">
    <source>
        <dbReference type="EMBL" id="CAG8824340.1"/>
    </source>
</evidence>
<feature type="non-terminal residue" evidence="1">
    <location>
        <position position="46"/>
    </location>
</feature>
<accession>A0A9N9PIT2</accession>
<dbReference type="EMBL" id="CAJVPY010064688">
    <property type="protein sequence ID" value="CAG8824340.1"/>
    <property type="molecule type" value="Genomic_DNA"/>
</dbReference>
<comment type="caution">
    <text evidence="1">The sequence shown here is derived from an EMBL/GenBank/DDBJ whole genome shotgun (WGS) entry which is preliminary data.</text>
</comment>
<dbReference type="AlphaFoldDB" id="A0A9N9PIT2"/>
<evidence type="ECO:0000313" key="2">
    <source>
        <dbReference type="Proteomes" id="UP000789405"/>
    </source>
</evidence>
<organism evidence="1 2">
    <name type="scientific">Dentiscutata erythropus</name>
    <dbReference type="NCBI Taxonomy" id="1348616"/>
    <lineage>
        <taxon>Eukaryota</taxon>
        <taxon>Fungi</taxon>
        <taxon>Fungi incertae sedis</taxon>
        <taxon>Mucoromycota</taxon>
        <taxon>Glomeromycotina</taxon>
        <taxon>Glomeromycetes</taxon>
        <taxon>Diversisporales</taxon>
        <taxon>Gigasporaceae</taxon>
        <taxon>Dentiscutata</taxon>
    </lineage>
</organism>
<name>A0A9N9PIT2_9GLOM</name>
<reference evidence="1" key="1">
    <citation type="submission" date="2021-06" db="EMBL/GenBank/DDBJ databases">
        <authorList>
            <person name="Kallberg Y."/>
            <person name="Tangrot J."/>
            <person name="Rosling A."/>
        </authorList>
    </citation>
    <scope>NUCLEOTIDE SEQUENCE</scope>
    <source>
        <strain evidence="1">MA453B</strain>
    </source>
</reference>
<keyword evidence="2" id="KW-1185">Reference proteome</keyword>
<feature type="non-terminal residue" evidence="1">
    <location>
        <position position="1"/>
    </location>
</feature>
<dbReference type="OrthoDB" id="10263145at2759"/>
<dbReference type="Proteomes" id="UP000789405">
    <property type="component" value="Unassembled WGS sequence"/>
</dbReference>
<protein>
    <submittedName>
        <fullName evidence="1">20390_t:CDS:1</fullName>
    </submittedName>
</protein>
<sequence length="46" mass="5263">YYNINSTNFNQHTYDTLINCSNLSAFSSLDISQKASELSKDEEIRS</sequence>